<dbReference type="RefSeq" id="WP_086710158.1">
    <property type="nucleotide sequence ID" value="NZ_BAAABZ010000011.1"/>
</dbReference>
<dbReference type="GeneID" id="97430242"/>
<keyword evidence="1" id="KW-0812">Transmembrane</keyword>
<accession>A0ABN1C8N5</accession>
<feature type="transmembrane region" description="Helical" evidence="1">
    <location>
        <begin position="20"/>
        <end position="40"/>
    </location>
</feature>
<protein>
    <submittedName>
        <fullName evidence="2">Uncharacterized protein</fullName>
    </submittedName>
</protein>
<feature type="transmembrane region" description="Helical" evidence="1">
    <location>
        <begin position="52"/>
        <end position="74"/>
    </location>
</feature>
<proteinExistence type="predicted"/>
<gene>
    <name evidence="2" type="ORF">GCM10010390_15550</name>
</gene>
<comment type="caution">
    <text evidence="2">The sequence shown here is derived from an EMBL/GenBank/DDBJ whole genome shotgun (WGS) entry which is preliminary data.</text>
</comment>
<evidence type="ECO:0000256" key="1">
    <source>
        <dbReference type="SAM" id="Phobius"/>
    </source>
</evidence>
<name>A0ABN1C8N5_9ACTN</name>
<keyword evidence="3" id="KW-1185">Reference proteome</keyword>
<keyword evidence="1" id="KW-0472">Membrane</keyword>
<evidence type="ECO:0000313" key="3">
    <source>
        <dbReference type="Proteomes" id="UP001501576"/>
    </source>
</evidence>
<reference evidence="2 3" key="1">
    <citation type="journal article" date="2019" name="Int. J. Syst. Evol. Microbiol.">
        <title>The Global Catalogue of Microorganisms (GCM) 10K type strain sequencing project: providing services to taxonomists for standard genome sequencing and annotation.</title>
        <authorList>
            <consortium name="The Broad Institute Genomics Platform"/>
            <consortium name="The Broad Institute Genome Sequencing Center for Infectious Disease"/>
            <person name="Wu L."/>
            <person name="Ma J."/>
        </authorList>
    </citation>
    <scope>NUCLEOTIDE SEQUENCE [LARGE SCALE GENOMIC DNA]</scope>
    <source>
        <strain evidence="2 3">JCM 5052</strain>
    </source>
</reference>
<dbReference type="Proteomes" id="UP001501576">
    <property type="component" value="Unassembled WGS sequence"/>
</dbReference>
<evidence type="ECO:0000313" key="2">
    <source>
        <dbReference type="EMBL" id="GAA0514095.1"/>
    </source>
</evidence>
<sequence>MSESAGISVDASGSGVRRVFGVFFVVAYLLALLPPIYIGMTKLHDVVLGLPISVWYPLLDCLFALGLCIVLYVYESAREELD</sequence>
<keyword evidence="1" id="KW-1133">Transmembrane helix</keyword>
<dbReference type="EMBL" id="BAAABZ010000011">
    <property type="protein sequence ID" value="GAA0514095.1"/>
    <property type="molecule type" value="Genomic_DNA"/>
</dbReference>
<organism evidence="2 3">
    <name type="scientific">Streptomyces mordarskii</name>
    <dbReference type="NCBI Taxonomy" id="1226758"/>
    <lineage>
        <taxon>Bacteria</taxon>
        <taxon>Bacillati</taxon>
        <taxon>Actinomycetota</taxon>
        <taxon>Actinomycetes</taxon>
        <taxon>Kitasatosporales</taxon>
        <taxon>Streptomycetaceae</taxon>
        <taxon>Streptomyces</taxon>
    </lineage>
</organism>